<dbReference type="STRING" id="1797994.A2227_01890"/>
<evidence type="ECO:0000313" key="2">
    <source>
        <dbReference type="EMBL" id="OGF27575.1"/>
    </source>
</evidence>
<dbReference type="Gene3D" id="3.90.550.10">
    <property type="entry name" value="Spore Coat Polysaccharide Biosynthesis Protein SpsA, Chain A"/>
    <property type="match status" value="1"/>
</dbReference>
<reference evidence="2 3" key="1">
    <citation type="journal article" date="2016" name="Nat. Commun.">
        <title>Thousands of microbial genomes shed light on interconnected biogeochemical processes in an aquifer system.</title>
        <authorList>
            <person name="Anantharaman K."/>
            <person name="Brown C.T."/>
            <person name="Hug L.A."/>
            <person name="Sharon I."/>
            <person name="Castelle C.J."/>
            <person name="Probst A.J."/>
            <person name="Thomas B.C."/>
            <person name="Singh A."/>
            <person name="Wilkins M.J."/>
            <person name="Karaoz U."/>
            <person name="Brodie E.L."/>
            <person name="Williams K.H."/>
            <person name="Hubbard S.S."/>
            <person name="Banfield J.F."/>
        </authorList>
    </citation>
    <scope>NUCLEOTIDE SEQUENCE [LARGE SCALE GENOMIC DNA]</scope>
</reference>
<feature type="domain" description="Glycosyltransferase 2-like" evidence="1">
    <location>
        <begin position="50"/>
        <end position="211"/>
    </location>
</feature>
<comment type="caution">
    <text evidence="2">The sequence shown here is derived from an EMBL/GenBank/DDBJ whole genome shotgun (WGS) entry which is preliminary data.</text>
</comment>
<evidence type="ECO:0000313" key="3">
    <source>
        <dbReference type="Proteomes" id="UP000178367"/>
    </source>
</evidence>
<proteinExistence type="predicted"/>
<gene>
    <name evidence="2" type="ORF">A2227_01890</name>
</gene>
<dbReference type="InterPro" id="IPR050834">
    <property type="entry name" value="Glycosyltransf_2"/>
</dbReference>
<dbReference type="PANTHER" id="PTHR43685:SF2">
    <property type="entry name" value="GLYCOSYLTRANSFERASE 2-LIKE DOMAIN-CONTAINING PROTEIN"/>
    <property type="match status" value="1"/>
</dbReference>
<protein>
    <recommendedName>
        <fullName evidence="1">Glycosyltransferase 2-like domain-containing protein</fullName>
    </recommendedName>
</protein>
<evidence type="ECO:0000259" key="1">
    <source>
        <dbReference type="Pfam" id="PF00535"/>
    </source>
</evidence>
<accession>A0A1F5SLK0</accession>
<dbReference type="PANTHER" id="PTHR43685">
    <property type="entry name" value="GLYCOSYLTRANSFERASE"/>
    <property type="match status" value="1"/>
</dbReference>
<dbReference type="CDD" id="cd00761">
    <property type="entry name" value="Glyco_tranf_GTA_type"/>
    <property type="match status" value="1"/>
</dbReference>
<dbReference type="Proteomes" id="UP000178367">
    <property type="component" value="Unassembled WGS sequence"/>
</dbReference>
<sequence>MLSHFRIRKLTKKNETRTVCFAVCLKRYFYLNYYYNINLNIMKNFKPKFSVITATHDRAYILWLAIQSVLAQTYPFFELIIVDDASKDATEELVKRFTDPRIRYYKLKKNVGPAAVRNYGLKKAQGELVAYLDSDNAWYPEFLELMNKAFAGDKARVLVFCKKNYRLTLVDENGEEKRVRDEYTNADRYFDLKRLWHRRIMIDTSSMCHKRKEIMKLGGWDENIKFWEDWELTLRISKKFPRGFLYLNRALLDYEQKIDMRSADKVFAMWEREEKKIFYKHEGHPLLEGQTWFPPEKGNRSTLGVVDYLRRKHS</sequence>
<dbReference type="InterPro" id="IPR001173">
    <property type="entry name" value="Glyco_trans_2-like"/>
</dbReference>
<dbReference type="Pfam" id="PF00535">
    <property type="entry name" value="Glycos_transf_2"/>
    <property type="match status" value="1"/>
</dbReference>
<name>A0A1F5SLK0_9BACT</name>
<dbReference type="SUPFAM" id="SSF53448">
    <property type="entry name" value="Nucleotide-diphospho-sugar transferases"/>
    <property type="match status" value="1"/>
</dbReference>
<dbReference type="InterPro" id="IPR029044">
    <property type="entry name" value="Nucleotide-diphossugar_trans"/>
</dbReference>
<dbReference type="AlphaFoldDB" id="A0A1F5SLK0"/>
<organism evidence="2 3">
    <name type="scientific">Candidatus Falkowbacteria bacterium RIFOXYA2_FULL_47_19</name>
    <dbReference type="NCBI Taxonomy" id="1797994"/>
    <lineage>
        <taxon>Bacteria</taxon>
        <taxon>Candidatus Falkowiibacteriota</taxon>
    </lineage>
</organism>
<dbReference type="EMBL" id="MFGB01000007">
    <property type="protein sequence ID" value="OGF27575.1"/>
    <property type="molecule type" value="Genomic_DNA"/>
</dbReference>